<name>A0ABX0GY25_9ACTN</name>
<keyword evidence="3" id="KW-0804">Transcription</keyword>
<dbReference type="SUPFAM" id="SSF53822">
    <property type="entry name" value="Periplasmic binding protein-like I"/>
    <property type="match status" value="1"/>
</dbReference>
<sequence length="340" mass="36618">MWDVAKAAGVSHQTVSRVLNDSPSVRPATRERVLVAIDELGYRRNPAARALVTRKSQTLGVVSFDTTLYGPASTLYGIEQSAREAGYFVSVASLKSIDVVSMRDALERLAEQSVDGLVVIAPLREAGDALAELRGKLPVVVVEGGSAPGLASVSVDQVDGGRLATRHLLEQGAQNVHHVSGPADWLESEGRIAGWREELAQAGLEPPELLQGAWSPSSGYAAGRELARMKDVSAVFVANDQMSLGLLRAFHEEGIRVPQDVLVAGFDDVPEAAYYTPPLTTVRQDFAQVGRRSIELLLEQIGEGPGPESHAVVPVELIVRQSSVRSSMQRQHLRSRPAKR</sequence>
<reference evidence="5 6" key="1">
    <citation type="submission" date="2020-03" db="EMBL/GenBank/DDBJ databases">
        <title>Two novel Motilibacter sp.</title>
        <authorList>
            <person name="Liu S."/>
        </authorList>
    </citation>
    <scope>NUCLEOTIDE SEQUENCE [LARGE SCALE GENOMIC DNA]</scope>
    <source>
        <strain evidence="5 6">E257</strain>
    </source>
</reference>
<evidence type="ECO:0000256" key="2">
    <source>
        <dbReference type="ARBA" id="ARBA00023125"/>
    </source>
</evidence>
<dbReference type="Pfam" id="PF00356">
    <property type="entry name" value="LacI"/>
    <property type="match status" value="1"/>
</dbReference>
<evidence type="ECO:0000259" key="4">
    <source>
        <dbReference type="PROSITE" id="PS50932"/>
    </source>
</evidence>
<dbReference type="Gene3D" id="3.40.50.2300">
    <property type="match status" value="2"/>
</dbReference>
<dbReference type="GO" id="GO:0003677">
    <property type="term" value="F:DNA binding"/>
    <property type="evidence" value="ECO:0007669"/>
    <property type="project" value="UniProtKB-KW"/>
</dbReference>
<dbReference type="PROSITE" id="PS00356">
    <property type="entry name" value="HTH_LACI_1"/>
    <property type="match status" value="1"/>
</dbReference>
<dbReference type="InterPro" id="IPR028082">
    <property type="entry name" value="Peripla_BP_I"/>
</dbReference>
<accession>A0ABX0GY25</accession>
<keyword evidence="6" id="KW-1185">Reference proteome</keyword>
<dbReference type="Gene3D" id="1.10.260.40">
    <property type="entry name" value="lambda repressor-like DNA-binding domains"/>
    <property type="match status" value="1"/>
</dbReference>
<dbReference type="InterPro" id="IPR000843">
    <property type="entry name" value="HTH_LacI"/>
</dbReference>
<dbReference type="Pfam" id="PF13377">
    <property type="entry name" value="Peripla_BP_3"/>
    <property type="match status" value="1"/>
</dbReference>
<dbReference type="PANTHER" id="PTHR30146">
    <property type="entry name" value="LACI-RELATED TRANSCRIPTIONAL REPRESSOR"/>
    <property type="match status" value="1"/>
</dbReference>
<keyword evidence="1" id="KW-0805">Transcription regulation</keyword>
<dbReference type="CDD" id="cd01392">
    <property type="entry name" value="HTH_LacI"/>
    <property type="match status" value="1"/>
</dbReference>
<evidence type="ECO:0000313" key="6">
    <source>
        <dbReference type="Proteomes" id="UP000800981"/>
    </source>
</evidence>
<feature type="domain" description="HTH lacI-type" evidence="4">
    <location>
        <begin position="1"/>
        <end position="53"/>
    </location>
</feature>
<keyword evidence="2 5" id="KW-0238">DNA-binding</keyword>
<dbReference type="PANTHER" id="PTHR30146:SF109">
    <property type="entry name" value="HTH-TYPE TRANSCRIPTIONAL REGULATOR GALS"/>
    <property type="match status" value="1"/>
</dbReference>
<protein>
    <submittedName>
        <fullName evidence="5">LacI family DNA-binding transcriptional regulator</fullName>
    </submittedName>
</protein>
<dbReference type="PROSITE" id="PS50932">
    <property type="entry name" value="HTH_LACI_2"/>
    <property type="match status" value="1"/>
</dbReference>
<dbReference type="CDD" id="cd01574">
    <property type="entry name" value="PBP1_LacI"/>
    <property type="match status" value="1"/>
</dbReference>
<evidence type="ECO:0000313" key="5">
    <source>
        <dbReference type="EMBL" id="NHC14495.1"/>
    </source>
</evidence>
<dbReference type="InterPro" id="IPR046335">
    <property type="entry name" value="LacI/GalR-like_sensor"/>
</dbReference>
<evidence type="ECO:0000256" key="3">
    <source>
        <dbReference type="ARBA" id="ARBA00023163"/>
    </source>
</evidence>
<dbReference type="InterPro" id="IPR010982">
    <property type="entry name" value="Lambda_DNA-bd_dom_sf"/>
</dbReference>
<proteinExistence type="predicted"/>
<dbReference type="SUPFAM" id="SSF47413">
    <property type="entry name" value="lambda repressor-like DNA-binding domains"/>
    <property type="match status" value="1"/>
</dbReference>
<dbReference type="SMART" id="SM00354">
    <property type="entry name" value="HTH_LACI"/>
    <property type="match status" value="1"/>
</dbReference>
<organism evidence="5 6">
    <name type="scientific">Motilibacter deserti</name>
    <dbReference type="NCBI Taxonomy" id="2714956"/>
    <lineage>
        <taxon>Bacteria</taxon>
        <taxon>Bacillati</taxon>
        <taxon>Actinomycetota</taxon>
        <taxon>Actinomycetes</taxon>
        <taxon>Motilibacterales</taxon>
        <taxon>Motilibacteraceae</taxon>
        <taxon>Motilibacter</taxon>
    </lineage>
</organism>
<evidence type="ECO:0000256" key="1">
    <source>
        <dbReference type="ARBA" id="ARBA00023015"/>
    </source>
</evidence>
<comment type="caution">
    <text evidence="5">The sequence shown here is derived from an EMBL/GenBank/DDBJ whole genome shotgun (WGS) entry which is preliminary data.</text>
</comment>
<dbReference type="EMBL" id="JAANNP010000007">
    <property type="protein sequence ID" value="NHC14495.1"/>
    <property type="molecule type" value="Genomic_DNA"/>
</dbReference>
<dbReference type="Proteomes" id="UP000800981">
    <property type="component" value="Unassembled WGS sequence"/>
</dbReference>
<gene>
    <name evidence="5" type="ORF">G9H71_11965</name>
</gene>